<protein>
    <submittedName>
        <fullName evidence="1">Uncharacterized protein</fullName>
    </submittedName>
</protein>
<name>A0A7J8NBQ2_9ROSI</name>
<comment type="caution">
    <text evidence="1">The sequence shown here is derived from an EMBL/GenBank/DDBJ whole genome shotgun (WGS) entry which is preliminary data.</text>
</comment>
<dbReference type="EMBL" id="JABEZX010000013">
    <property type="protein sequence ID" value="MBA0574359.1"/>
    <property type="molecule type" value="Genomic_DNA"/>
</dbReference>
<evidence type="ECO:0000313" key="1">
    <source>
        <dbReference type="EMBL" id="MBA0574359.1"/>
    </source>
</evidence>
<dbReference type="Proteomes" id="UP000593572">
    <property type="component" value="Unassembled WGS sequence"/>
</dbReference>
<dbReference type="AlphaFoldDB" id="A0A7J8NBQ2"/>
<sequence>MRNLGSILIRQLNCSKL</sequence>
<proteinExistence type="predicted"/>
<reference evidence="1 2" key="1">
    <citation type="journal article" date="2019" name="Genome Biol. Evol.">
        <title>Insights into the evolution of the New World diploid cottons (Gossypium, subgenus Houzingenia) based on genome sequencing.</title>
        <authorList>
            <person name="Grover C.E."/>
            <person name="Arick M.A. 2nd"/>
            <person name="Thrash A."/>
            <person name="Conover J.L."/>
            <person name="Sanders W.S."/>
            <person name="Peterson D.G."/>
            <person name="Frelichowski J.E."/>
            <person name="Scheffler J.A."/>
            <person name="Scheffler B.E."/>
            <person name="Wendel J.F."/>
        </authorList>
    </citation>
    <scope>NUCLEOTIDE SEQUENCE [LARGE SCALE GENOMIC DNA]</scope>
    <source>
        <strain evidence="1">157</strain>
        <tissue evidence="1">Leaf</tissue>
    </source>
</reference>
<gene>
    <name evidence="1" type="ORF">Golob_001570</name>
</gene>
<evidence type="ECO:0000313" key="2">
    <source>
        <dbReference type="Proteomes" id="UP000593572"/>
    </source>
</evidence>
<organism evidence="1 2">
    <name type="scientific">Gossypium lobatum</name>
    <dbReference type="NCBI Taxonomy" id="34289"/>
    <lineage>
        <taxon>Eukaryota</taxon>
        <taxon>Viridiplantae</taxon>
        <taxon>Streptophyta</taxon>
        <taxon>Embryophyta</taxon>
        <taxon>Tracheophyta</taxon>
        <taxon>Spermatophyta</taxon>
        <taxon>Magnoliopsida</taxon>
        <taxon>eudicotyledons</taxon>
        <taxon>Gunneridae</taxon>
        <taxon>Pentapetalae</taxon>
        <taxon>rosids</taxon>
        <taxon>malvids</taxon>
        <taxon>Malvales</taxon>
        <taxon>Malvaceae</taxon>
        <taxon>Malvoideae</taxon>
        <taxon>Gossypium</taxon>
    </lineage>
</organism>
<keyword evidence="2" id="KW-1185">Reference proteome</keyword>
<accession>A0A7J8NBQ2</accession>